<evidence type="ECO:0000313" key="3">
    <source>
        <dbReference type="Proteomes" id="UP000501048"/>
    </source>
</evidence>
<gene>
    <name evidence="2" type="ORF">HC660_26710</name>
</gene>
<reference evidence="2 3" key="1">
    <citation type="submission" date="2020-04" db="EMBL/GenBank/DDBJ databases">
        <title>Plant growth promoting and environmental Bacillus: genomic and epigenetic comparison.</title>
        <authorList>
            <person name="Reva O.N."/>
            <person name="Lutz S."/>
            <person name="Ahrens C.H."/>
        </authorList>
    </citation>
    <scope>NUCLEOTIDE SEQUENCE [LARGE SCALE GENOMIC DNA]</scope>
    <source>
        <strain evidence="2 3">UCMB5075</strain>
    </source>
</reference>
<dbReference type="EMBL" id="CP051464">
    <property type="protein sequence ID" value="QJC97145.1"/>
    <property type="molecule type" value="Genomic_DNA"/>
</dbReference>
<feature type="region of interest" description="Disordered" evidence="1">
    <location>
        <begin position="127"/>
        <end position="157"/>
    </location>
</feature>
<dbReference type="RefSeq" id="WP_168748422.1">
    <property type="nucleotide sequence ID" value="NZ_CP051464.1"/>
</dbReference>
<name>A0ABX6LZ55_BACMO</name>
<evidence type="ECO:0000313" key="2">
    <source>
        <dbReference type="EMBL" id="QJC97145.1"/>
    </source>
</evidence>
<dbReference type="GeneID" id="76983429"/>
<keyword evidence="3" id="KW-1185">Reference proteome</keyword>
<evidence type="ECO:0000256" key="1">
    <source>
        <dbReference type="SAM" id="MobiDB-lite"/>
    </source>
</evidence>
<protein>
    <submittedName>
        <fullName evidence="2">Uncharacterized protein</fullName>
    </submittedName>
</protein>
<sequence length="209" mass="23930">MDNALLHEMITELQLEVRHDYRTGGPLAWRCVSGQPQEGDRVLVDGEIVAYKAEEHAGLGLRSIYISDWVARLERITALTDAYMDATDKEPDSIALDRMADLVLYEELTDTNKNKMKAEYPIMSERLETTRKNGERSGKLAEEYDQNGRNRAEPKRRSLSTYESIFVDARAKSLNKQRRKRYNDFINGRTDGQFTINIATGERIEHTGA</sequence>
<feature type="compositionally biased region" description="Basic and acidic residues" evidence="1">
    <location>
        <begin position="127"/>
        <end position="156"/>
    </location>
</feature>
<proteinExistence type="predicted"/>
<organism evidence="2 3">
    <name type="scientific">Bacillus mojavensis</name>
    <dbReference type="NCBI Taxonomy" id="72360"/>
    <lineage>
        <taxon>Bacteria</taxon>
        <taxon>Bacillati</taxon>
        <taxon>Bacillota</taxon>
        <taxon>Bacilli</taxon>
        <taxon>Bacillales</taxon>
        <taxon>Bacillaceae</taxon>
        <taxon>Bacillus</taxon>
    </lineage>
</organism>
<accession>A0ABX6LZ55</accession>
<dbReference type="Proteomes" id="UP000501048">
    <property type="component" value="Chromosome"/>
</dbReference>